<evidence type="ECO:0000313" key="3">
    <source>
        <dbReference type="EMBL" id="CAL4077857.1"/>
    </source>
</evidence>
<feature type="region of interest" description="Disordered" evidence="1">
    <location>
        <begin position="211"/>
        <end position="230"/>
    </location>
</feature>
<dbReference type="Proteomes" id="UP001497623">
    <property type="component" value="Unassembled WGS sequence"/>
</dbReference>
<evidence type="ECO:0000256" key="1">
    <source>
        <dbReference type="SAM" id="MobiDB-lite"/>
    </source>
</evidence>
<dbReference type="GO" id="GO:0045944">
    <property type="term" value="P:positive regulation of transcription by RNA polymerase II"/>
    <property type="evidence" value="ECO:0007669"/>
    <property type="project" value="TreeGrafter"/>
</dbReference>
<dbReference type="SUPFAM" id="SSF47459">
    <property type="entry name" value="HLH, helix-loop-helix DNA-binding domain"/>
    <property type="match status" value="1"/>
</dbReference>
<dbReference type="GO" id="GO:0046983">
    <property type="term" value="F:protein dimerization activity"/>
    <property type="evidence" value="ECO:0007669"/>
    <property type="project" value="InterPro"/>
</dbReference>
<dbReference type="Gene3D" id="4.10.280.10">
    <property type="entry name" value="Helix-loop-helix DNA-binding domain"/>
    <property type="match status" value="1"/>
</dbReference>
<dbReference type="InterPro" id="IPR036638">
    <property type="entry name" value="HLH_DNA-bd_sf"/>
</dbReference>
<dbReference type="GO" id="GO:0005634">
    <property type="term" value="C:nucleus"/>
    <property type="evidence" value="ECO:0007669"/>
    <property type="project" value="TreeGrafter"/>
</dbReference>
<evidence type="ECO:0000259" key="2">
    <source>
        <dbReference type="PROSITE" id="PS50888"/>
    </source>
</evidence>
<dbReference type="Pfam" id="PF00010">
    <property type="entry name" value="HLH"/>
    <property type="match status" value="1"/>
</dbReference>
<sequence length="328" mass="35556">MTRHVHYGSPARAAGPVGEDKTRPRHPNVDSNNNSGPASVKNSPASSIDDTSAMLSTLDTSSSGEAEGTIGTSAKYKLRPRSGSSLRLQQFTEDPDFITEIAPRTRPGHKPRLLSRYRRKTANARERGRMRQINTAFEALRGVLPAPGNIHSRAPSSLTKISTLKLAAAYIRTLQDILDSGADGQGPRNIESTGPSYSWLLASLLQENNQEDVKPDNIQPVVKRSRPSSPPWLEQLLEPDTDAVKRSRPISPWLGQFLHLEQSPCLKSEYPSHSTVSEGSFLYGGDSCSGLDLESLPCLSPMVETDALALLLGSKISPSIHACDSVLV</sequence>
<protein>
    <recommendedName>
        <fullName evidence="2">BHLH domain-containing protein</fullName>
    </recommendedName>
</protein>
<gene>
    <name evidence="3" type="ORF">MNOR_LOCUS10517</name>
</gene>
<dbReference type="GO" id="GO:0009653">
    <property type="term" value="P:anatomical structure morphogenesis"/>
    <property type="evidence" value="ECO:0007669"/>
    <property type="project" value="TreeGrafter"/>
</dbReference>
<dbReference type="GO" id="GO:0003700">
    <property type="term" value="F:DNA-binding transcription factor activity"/>
    <property type="evidence" value="ECO:0007669"/>
    <property type="project" value="TreeGrafter"/>
</dbReference>
<evidence type="ECO:0000313" key="4">
    <source>
        <dbReference type="Proteomes" id="UP001497623"/>
    </source>
</evidence>
<dbReference type="InterPro" id="IPR050359">
    <property type="entry name" value="bHLH_transcription_factors"/>
</dbReference>
<name>A0AAV2QBH3_MEGNR</name>
<organism evidence="3 4">
    <name type="scientific">Meganyctiphanes norvegica</name>
    <name type="common">Northern krill</name>
    <name type="synonym">Thysanopoda norvegica</name>
    <dbReference type="NCBI Taxonomy" id="48144"/>
    <lineage>
        <taxon>Eukaryota</taxon>
        <taxon>Metazoa</taxon>
        <taxon>Ecdysozoa</taxon>
        <taxon>Arthropoda</taxon>
        <taxon>Crustacea</taxon>
        <taxon>Multicrustacea</taxon>
        <taxon>Malacostraca</taxon>
        <taxon>Eumalacostraca</taxon>
        <taxon>Eucarida</taxon>
        <taxon>Euphausiacea</taxon>
        <taxon>Euphausiidae</taxon>
        <taxon>Meganyctiphanes</taxon>
    </lineage>
</organism>
<dbReference type="PROSITE" id="PS50888">
    <property type="entry name" value="BHLH"/>
    <property type="match status" value="1"/>
</dbReference>
<dbReference type="PANTHER" id="PTHR19290:SF147">
    <property type="entry name" value="HELIX-LOOP-HELIX PROTEIN DELILAH"/>
    <property type="match status" value="1"/>
</dbReference>
<accession>A0AAV2QBH3</accession>
<dbReference type="CDD" id="cd11431">
    <property type="entry name" value="bHLH_TS_taxi_Dei"/>
    <property type="match status" value="1"/>
</dbReference>
<feature type="domain" description="BHLH" evidence="2">
    <location>
        <begin position="117"/>
        <end position="174"/>
    </location>
</feature>
<keyword evidence="4" id="KW-1185">Reference proteome</keyword>
<dbReference type="SMART" id="SM00353">
    <property type="entry name" value="HLH"/>
    <property type="match status" value="1"/>
</dbReference>
<dbReference type="AlphaFoldDB" id="A0AAV2QBH3"/>
<feature type="compositionally biased region" description="Polar residues" evidence="1">
    <location>
        <begin position="29"/>
        <end position="64"/>
    </location>
</feature>
<proteinExistence type="predicted"/>
<dbReference type="PANTHER" id="PTHR19290">
    <property type="entry name" value="BASIC HELIX-LOOP-HELIX PROTEIN NEUROGENIN-RELATED"/>
    <property type="match status" value="1"/>
</dbReference>
<dbReference type="InterPro" id="IPR011598">
    <property type="entry name" value="bHLH_dom"/>
</dbReference>
<dbReference type="GO" id="GO:0070888">
    <property type="term" value="F:E-box binding"/>
    <property type="evidence" value="ECO:0007669"/>
    <property type="project" value="TreeGrafter"/>
</dbReference>
<comment type="caution">
    <text evidence="3">The sequence shown here is derived from an EMBL/GenBank/DDBJ whole genome shotgun (WGS) entry which is preliminary data.</text>
</comment>
<reference evidence="3 4" key="1">
    <citation type="submission" date="2024-05" db="EMBL/GenBank/DDBJ databases">
        <authorList>
            <person name="Wallberg A."/>
        </authorList>
    </citation>
    <scope>NUCLEOTIDE SEQUENCE [LARGE SCALE GENOMIC DNA]</scope>
</reference>
<feature type="region of interest" description="Disordered" evidence="1">
    <location>
        <begin position="1"/>
        <end position="85"/>
    </location>
</feature>
<dbReference type="EMBL" id="CAXKWB010005332">
    <property type="protein sequence ID" value="CAL4077857.1"/>
    <property type="molecule type" value="Genomic_DNA"/>
</dbReference>